<sequence>MQLTVLFLLMATVIGAAQSQSWAGTYTVDSSCNTTSCCCLSGKAVLTSTTNGYSVNSSASSSCNSNSTFTGTLSTTNYTGWIKVNSDNDTVTLSSDSLTITINDTTNSTCTNKLIKSGALAQHANIIRLLALFLFGMMINVLAK</sequence>
<keyword evidence="5" id="KW-1185">Reference proteome</keyword>
<keyword evidence="1" id="KW-0472">Membrane</keyword>
<proteinExistence type="predicted"/>
<comment type="caution">
    <text evidence="3">The sequence shown here is derived from an EMBL/GenBank/DDBJ whole genome shotgun (WGS) entry which is preliminary data.</text>
</comment>
<dbReference type="Proteomes" id="UP000663832">
    <property type="component" value="Unassembled WGS sequence"/>
</dbReference>
<keyword evidence="2" id="KW-0732">Signal</keyword>
<evidence type="ECO:0000256" key="2">
    <source>
        <dbReference type="SAM" id="SignalP"/>
    </source>
</evidence>
<feature type="chain" id="PRO_5036229223" evidence="2">
    <location>
        <begin position="20"/>
        <end position="144"/>
    </location>
</feature>
<gene>
    <name evidence="3" type="ORF">BJG266_LOCUS45983</name>
    <name evidence="4" type="ORF">QVE165_LOCUS63013</name>
</gene>
<evidence type="ECO:0000313" key="3">
    <source>
        <dbReference type="EMBL" id="CAF1547376.1"/>
    </source>
</evidence>
<evidence type="ECO:0000313" key="4">
    <source>
        <dbReference type="EMBL" id="CAF1659815.1"/>
    </source>
</evidence>
<reference evidence="3" key="1">
    <citation type="submission" date="2021-02" db="EMBL/GenBank/DDBJ databases">
        <authorList>
            <person name="Nowell W R."/>
        </authorList>
    </citation>
    <scope>NUCLEOTIDE SEQUENCE</scope>
</reference>
<keyword evidence="1" id="KW-1133">Transmembrane helix</keyword>
<evidence type="ECO:0000313" key="5">
    <source>
        <dbReference type="Proteomes" id="UP000663832"/>
    </source>
</evidence>
<keyword evidence="1" id="KW-0812">Transmembrane</keyword>
<dbReference type="EMBL" id="CAJNOM010004911">
    <property type="protein sequence ID" value="CAF1659815.1"/>
    <property type="molecule type" value="Genomic_DNA"/>
</dbReference>
<dbReference type="Proteomes" id="UP000663877">
    <property type="component" value="Unassembled WGS sequence"/>
</dbReference>
<dbReference type="AlphaFoldDB" id="A0A815WMV9"/>
<accession>A0A815WMV9</accession>
<feature type="signal peptide" evidence="2">
    <location>
        <begin position="1"/>
        <end position="19"/>
    </location>
</feature>
<organism evidence="3 6">
    <name type="scientific">Adineta steineri</name>
    <dbReference type="NCBI Taxonomy" id="433720"/>
    <lineage>
        <taxon>Eukaryota</taxon>
        <taxon>Metazoa</taxon>
        <taxon>Spiralia</taxon>
        <taxon>Gnathifera</taxon>
        <taxon>Rotifera</taxon>
        <taxon>Eurotatoria</taxon>
        <taxon>Bdelloidea</taxon>
        <taxon>Adinetida</taxon>
        <taxon>Adinetidae</taxon>
        <taxon>Adineta</taxon>
    </lineage>
</organism>
<name>A0A815WMV9_9BILA</name>
<evidence type="ECO:0000256" key="1">
    <source>
        <dbReference type="SAM" id="Phobius"/>
    </source>
</evidence>
<dbReference type="OrthoDB" id="10044791at2759"/>
<feature type="transmembrane region" description="Helical" evidence="1">
    <location>
        <begin position="126"/>
        <end position="143"/>
    </location>
</feature>
<protein>
    <submittedName>
        <fullName evidence="3">Uncharacterized protein</fullName>
    </submittedName>
</protein>
<evidence type="ECO:0000313" key="6">
    <source>
        <dbReference type="Proteomes" id="UP000663877"/>
    </source>
</evidence>
<dbReference type="EMBL" id="CAJNOI010004518">
    <property type="protein sequence ID" value="CAF1547376.1"/>
    <property type="molecule type" value="Genomic_DNA"/>
</dbReference>